<organism evidence="1 2">
    <name type="scientific">Ramazzottius varieornatus</name>
    <name type="common">Water bear</name>
    <name type="synonym">Tardigrade</name>
    <dbReference type="NCBI Taxonomy" id="947166"/>
    <lineage>
        <taxon>Eukaryota</taxon>
        <taxon>Metazoa</taxon>
        <taxon>Ecdysozoa</taxon>
        <taxon>Tardigrada</taxon>
        <taxon>Eutardigrada</taxon>
        <taxon>Parachela</taxon>
        <taxon>Hypsibioidea</taxon>
        <taxon>Ramazzottiidae</taxon>
        <taxon>Ramazzottius</taxon>
    </lineage>
</organism>
<reference evidence="1 2" key="1">
    <citation type="journal article" date="2016" name="Nat. Commun.">
        <title>Extremotolerant tardigrade genome and improved radiotolerance of human cultured cells by tardigrade-unique protein.</title>
        <authorList>
            <person name="Hashimoto T."/>
            <person name="Horikawa D.D."/>
            <person name="Saito Y."/>
            <person name="Kuwahara H."/>
            <person name="Kozuka-Hata H."/>
            <person name="Shin-I T."/>
            <person name="Minakuchi Y."/>
            <person name="Ohishi K."/>
            <person name="Motoyama A."/>
            <person name="Aizu T."/>
            <person name="Enomoto A."/>
            <person name="Kondo K."/>
            <person name="Tanaka S."/>
            <person name="Hara Y."/>
            <person name="Koshikawa S."/>
            <person name="Sagara H."/>
            <person name="Miura T."/>
            <person name="Yokobori S."/>
            <person name="Miyagawa K."/>
            <person name="Suzuki Y."/>
            <person name="Kubo T."/>
            <person name="Oyama M."/>
            <person name="Kohara Y."/>
            <person name="Fujiyama A."/>
            <person name="Arakawa K."/>
            <person name="Katayama T."/>
            <person name="Toyoda A."/>
            <person name="Kunieda T."/>
        </authorList>
    </citation>
    <scope>NUCLEOTIDE SEQUENCE [LARGE SCALE GENOMIC DNA]</scope>
    <source>
        <strain evidence="1 2">YOKOZUNA-1</strain>
    </source>
</reference>
<dbReference type="SUPFAM" id="SSF47240">
    <property type="entry name" value="Ferritin-like"/>
    <property type="match status" value="1"/>
</dbReference>
<dbReference type="InterPro" id="IPR012347">
    <property type="entry name" value="Ferritin-like"/>
</dbReference>
<protein>
    <submittedName>
        <fullName evidence="1">Uncharacterized protein</fullName>
    </submittedName>
</protein>
<dbReference type="EMBL" id="BDGG01000002">
    <property type="protein sequence ID" value="GAU91232.1"/>
    <property type="molecule type" value="Genomic_DNA"/>
</dbReference>
<dbReference type="InterPro" id="IPR009078">
    <property type="entry name" value="Ferritin-like_SF"/>
</dbReference>
<dbReference type="Gene3D" id="1.20.1260.10">
    <property type="match status" value="1"/>
</dbReference>
<dbReference type="Proteomes" id="UP000186922">
    <property type="component" value="Unassembled WGS sequence"/>
</dbReference>
<evidence type="ECO:0000313" key="2">
    <source>
        <dbReference type="Proteomes" id="UP000186922"/>
    </source>
</evidence>
<sequence length="83" mass="9249">MATAAGNVSMIRHNYHQDSELEDFLKSNVLKEQVELINKLGQYITVLQRVGRGLGEQEFDRQLLQQKCLAGLSGALSGSIPKY</sequence>
<evidence type="ECO:0000313" key="1">
    <source>
        <dbReference type="EMBL" id="GAU91232.1"/>
    </source>
</evidence>
<gene>
    <name evidence="1" type="primary">RvY_03532-1</name>
    <name evidence="1" type="synonym">RvY_03532.1</name>
    <name evidence="1" type="ORF">RvY_03532</name>
</gene>
<dbReference type="OrthoDB" id="186462at2759"/>
<keyword evidence="2" id="KW-1185">Reference proteome</keyword>
<accession>A0A1D1UU38</accession>
<name>A0A1D1UU38_RAMVA</name>
<comment type="caution">
    <text evidence="1">The sequence shown here is derived from an EMBL/GenBank/DDBJ whole genome shotgun (WGS) entry which is preliminary data.</text>
</comment>
<dbReference type="AlphaFoldDB" id="A0A1D1UU38"/>
<proteinExistence type="predicted"/>